<evidence type="ECO:0000256" key="6">
    <source>
        <dbReference type="ARBA" id="ARBA00022801"/>
    </source>
</evidence>
<dbReference type="GO" id="GO:0004519">
    <property type="term" value="F:endonuclease activity"/>
    <property type="evidence" value="ECO:0007669"/>
    <property type="project" value="UniProtKB-KW"/>
</dbReference>
<evidence type="ECO:0000256" key="7">
    <source>
        <dbReference type="SAM" id="MobiDB-lite"/>
    </source>
</evidence>
<protein>
    <submittedName>
        <fullName evidence="9">Replication endonuclease</fullName>
    </submittedName>
</protein>
<keyword evidence="3" id="KW-0235">DNA replication</keyword>
<dbReference type="Pfam" id="PF05840">
    <property type="entry name" value="Phage_GPA"/>
    <property type="match status" value="1"/>
</dbReference>
<dbReference type="Proteomes" id="UP000501648">
    <property type="component" value="Chromosome"/>
</dbReference>
<comment type="function">
    <text evidence="1">Possible endonuclease which induces a single-strand cut and initiates DNA replication.</text>
</comment>
<evidence type="ECO:0000256" key="3">
    <source>
        <dbReference type="ARBA" id="ARBA00022705"/>
    </source>
</evidence>
<evidence type="ECO:0000313" key="10">
    <source>
        <dbReference type="Proteomes" id="UP000501648"/>
    </source>
</evidence>
<dbReference type="GO" id="GO:0006260">
    <property type="term" value="P:DNA replication"/>
    <property type="evidence" value="ECO:0007669"/>
    <property type="project" value="UniProtKB-KW"/>
</dbReference>
<feature type="region of interest" description="Disordered" evidence="7">
    <location>
        <begin position="645"/>
        <end position="683"/>
    </location>
</feature>
<gene>
    <name evidence="9" type="ORF">C798_08065</name>
</gene>
<accession>A0A6M3ZNL0</accession>
<comment type="similarity">
    <text evidence="2">Belongs to the phage GPA family.</text>
</comment>
<evidence type="ECO:0000256" key="1">
    <source>
        <dbReference type="ARBA" id="ARBA00003293"/>
    </source>
</evidence>
<evidence type="ECO:0000256" key="4">
    <source>
        <dbReference type="ARBA" id="ARBA00022722"/>
    </source>
</evidence>
<dbReference type="InterPro" id="IPR008766">
    <property type="entry name" value="Replication_gene_A-like"/>
</dbReference>
<evidence type="ECO:0000313" key="9">
    <source>
        <dbReference type="EMBL" id="QJQ00187.1"/>
    </source>
</evidence>
<dbReference type="GO" id="GO:0016787">
    <property type="term" value="F:hydrolase activity"/>
    <property type="evidence" value="ECO:0007669"/>
    <property type="project" value="UniProtKB-KW"/>
</dbReference>
<dbReference type="RefSeq" id="WP_017455157.1">
    <property type="nucleotide sequence ID" value="NZ_CP008956.1"/>
</dbReference>
<feature type="domain" description="Replication gene A protein-like" evidence="8">
    <location>
        <begin position="123"/>
        <end position="387"/>
    </location>
</feature>
<name>A0A6M3ZNL0_9BURK</name>
<organism evidence="9 10">
    <name type="scientific">Herbaspirillum rubrisubalbicans Os34</name>
    <dbReference type="NCBI Taxonomy" id="1235827"/>
    <lineage>
        <taxon>Bacteria</taxon>
        <taxon>Pseudomonadati</taxon>
        <taxon>Pseudomonadota</taxon>
        <taxon>Betaproteobacteria</taxon>
        <taxon>Burkholderiales</taxon>
        <taxon>Oxalobacteraceae</taxon>
        <taxon>Herbaspirillum</taxon>
    </lineage>
</organism>
<evidence type="ECO:0000256" key="5">
    <source>
        <dbReference type="ARBA" id="ARBA00022759"/>
    </source>
</evidence>
<sequence length="683" mass="76766">MQYRKVDAKTRRQHRAFTESPQFARELARIPLKWRGRVVSEALELMSVWHWRRIFEPVAVEFVRDFAEQYVPAGVDLSQDDADICTTAEKAAENVKKVLWKAISDTHARDLIEQECSDYGIDMPEVDDDDLRAIIARVVDPRWWRRQLRKVVGRAFEGGNIRLGYVHYHGEPYASNDAVLSRLAQNKRNAAALEATIVRNEAGQEFSIAELAEKTTANKTIRRGELMLRINGFEMIAKECNDQGLFLTWSCPSRFHATLHTGKPNPKYDGSDPRTANKYLGKMTALARSALARRGIGLYGFRIAEPHHDGCPHWHMLVFVRALPNYTTPHVKDVASRAIRVMKRYAWRVDRGEPGAFKRRLDVKRIDWSKGSAAGYIAKYVAKNIDGVADHKTKEGYVVTTDTAGDYELTPSARVEAWAARWGIRQFQQWGGAPVSVWRELRRVPADMVQEAPPAMAAAWDAVQKIEGEKRACWASYLRAQGGAIVKRDDLMVTLAKETKTVTGRYEECERVMPYGVQCRQMAGVVFKSVRHTWTPVQGHDARASAGSGFPWTRVNNCTQPATPDFAADASFEPKAAPAPVMFQPDQAAQIDHAWLALGACPWPRPVVNDMPAWPGPAVTADEQRRALAAWDAIKACPWPRVVPVPDKSPRRGTPRQVADWRAGRLDVTELPINPNPTKGNAP</sequence>
<proteinExistence type="inferred from homology"/>
<keyword evidence="6" id="KW-0378">Hydrolase</keyword>
<dbReference type="AlphaFoldDB" id="A0A6M3ZNL0"/>
<dbReference type="EMBL" id="CP008956">
    <property type="protein sequence ID" value="QJQ00187.1"/>
    <property type="molecule type" value="Genomic_DNA"/>
</dbReference>
<evidence type="ECO:0000256" key="2">
    <source>
        <dbReference type="ARBA" id="ARBA00009260"/>
    </source>
</evidence>
<keyword evidence="4" id="KW-0540">Nuclease</keyword>
<keyword evidence="5 9" id="KW-0255">Endonuclease</keyword>
<reference evidence="9 10" key="1">
    <citation type="journal article" date="2012" name="J. Bacteriol.">
        <title>Genome sequence of the pathogenic Herbaspirillum seropedicae strain Os34, isolated from rice roots.</title>
        <authorList>
            <person name="Ye W."/>
            <person name="Ye S."/>
            <person name="Liu J."/>
            <person name="Chang S."/>
            <person name="Chen M."/>
            <person name="Zhu B."/>
            <person name="Guo L."/>
            <person name="An Q."/>
        </authorList>
    </citation>
    <scope>NUCLEOTIDE SEQUENCE [LARGE SCALE GENOMIC DNA]</scope>
    <source>
        <strain evidence="9 10">Os34</strain>
    </source>
</reference>
<evidence type="ECO:0000259" key="8">
    <source>
        <dbReference type="Pfam" id="PF05840"/>
    </source>
</evidence>